<dbReference type="STRING" id="1387353.BSF38_03902"/>
<dbReference type="AlphaFoldDB" id="A0A1U7CU15"/>
<dbReference type="SUPFAM" id="SSF51658">
    <property type="entry name" value="Xylose isomerase-like"/>
    <property type="match status" value="1"/>
</dbReference>
<sequence length="322" mass="34969">MVTLNPRIRLHSLDRRAWLRIAAAGVVAGAVRTAGAKEDGSKSPADRGRPTRFQIACMTLPYARFPLQRALGGIQGAGYRYVAWGTTHQEAGGEAPILAADAPPGRAKELGRRCRDMGLEPLMMFSEVYPEATDGEDVLKARILQAEAGGVPQVLTFGHTRGGNRRLWVERFRRLGPIARDHGVTIVVKQHGGETGTGAACAEIVREVADPGVRVNYDAGNVMDYLDVDPIPDLRACAGEVRSFCIKDHRNFPKDQDCGPGFGEIDHYKLLSLVAFTGRDLPLCCENISAPLIRPPSDPEGVDALARRAREFLEVVIQGLQA</sequence>
<evidence type="ECO:0000313" key="3">
    <source>
        <dbReference type="Proteomes" id="UP000186309"/>
    </source>
</evidence>
<feature type="domain" description="Xylose isomerase-like TIM barrel" evidence="1">
    <location>
        <begin position="77"/>
        <end position="297"/>
    </location>
</feature>
<evidence type="ECO:0000259" key="1">
    <source>
        <dbReference type="Pfam" id="PF01261"/>
    </source>
</evidence>
<dbReference type="Pfam" id="PF01261">
    <property type="entry name" value="AP_endonuc_2"/>
    <property type="match status" value="1"/>
</dbReference>
<evidence type="ECO:0000313" key="2">
    <source>
        <dbReference type="EMBL" id="APW62363.1"/>
    </source>
</evidence>
<dbReference type="InterPro" id="IPR050312">
    <property type="entry name" value="IolE/XylAMocC-like"/>
</dbReference>
<dbReference type="InterPro" id="IPR036237">
    <property type="entry name" value="Xyl_isomerase-like_sf"/>
</dbReference>
<organism evidence="2 3">
    <name type="scientific">Paludisphaera borealis</name>
    <dbReference type="NCBI Taxonomy" id="1387353"/>
    <lineage>
        <taxon>Bacteria</taxon>
        <taxon>Pseudomonadati</taxon>
        <taxon>Planctomycetota</taxon>
        <taxon>Planctomycetia</taxon>
        <taxon>Isosphaerales</taxon>
        <taxon>Isosphaeraceae</taxon>
        <taxon>Paludisphaera</taxon>
    </lineage>
</organism>
<protein>
    <recommendedName>
        <fullName evidence="1">Xylose isomerase-like TIM barrel domain-containing protein</fullName>
    </recommendedName>
</protein>
<dbReference type="Gene3D" id="3.20.20.150">
    <property type="entry name" value="Divalent-metal-dependent TIM barrel enzymes"/>
    <property type="match status" value="1"/>
</dbReference>
<dbReference type="KEGG" id="pbor:BSF38_03902"/>
<keyword evidence="3" id="KW-1185">Reference proteome</keyword>
<dbReference type="InterPro" id="IPR013022">
    <property type="entry name" value="Xyl_isomerase-like_TIM-brl"/>
</dbReference>
<dbReference type="PANTHER" id="PTHR12110">
    <property type="entry name" value="HYDROXYPYRUVATE ISOMERASE"/>
    <property type="match status" value="1"/>
</dbReference>
<dbReference type="EMBL" id="CP019082">
    <property type="protein sequence ID" value="APW62363.1"/>
    <property type="molecule type" value="Genomic_DNA"/>
</dbReference>
<accession>A0A1U7CU15</accession>
<dbReference type="Proteomes" id="UP000186309">
    <property type="component" value="Chromosome"/>
</dbReference>
<reference evidence="3" key="1">
    <citation type="submission" date="2016-12" db="EMBL/GenBank/DDBJ databases">
        <title>Comparative genomics of four Isosphaeraceae planctomycetes: a common pool of plasmids and glycoside hydrolase genes.</title>
        <authorList>
            <person name="Ivanova A."/>
        </authorList>
    </citation>
    <scope>NUCLEOTIDE SEQUENCE [LARGE SCALE GENOMIC DNA]</scope>
    <source>
        <strain evidence="3">PX4</strain>
    </source>
</reference>
<proteinExistence type="predicted"/>
<name>A0A1U7CU15_9BACT</name>
<gene>
    <name evidence="2" type="ORF">BSF38_03902</name>
</gene>